<feature type="transmembrane region" description="Helical" evidence="1">
    <location>
        <begin position="6"/>
        <end position="25"/>
    </location>
</feature>
<evidence type="ECO:0000256" key="1">
    <source>
        <dbReference type="SAM" id="Phobius"/>
    </source>
</evidence>
<accession>A0ABP0JET4</accession>
<keyword evidence="1" id="KW-1133">Transmembrane helix</keyword>
<dbReference type="EMBL" id="CAXAMN010005224">
    <property type="protein sequence ID" value="CAK9012911.1"/>
    <property type="molecule type" value="Genomic_DNA"/>
</dbReference>
<dbReference type="Proteomes" id="UP001642484">
    <property type="component" value="Unassembled WGS sequence"/>
</dbReference>
<evidence type="ECO:0000313" key="2">
    <source>
        <dbReference type="EMBL" id="CAK9012911.1"/>
    </source>
</evidence>
<evidence type="ECO:0000313" key="3">
    <source>
        <dbReference type="Proteomes" id="UP001642484"/>
    </source>
</evidence>
<keyword evidence="1" id="KW-0472">Membrane</keyword>
<feature type="transmembrane region" description="Helical" evidence="1">
    <location>
        <begin position="227"/>
        <end position="244"/>
    </location>
</feature>
<feature type="transmembrane region" description="Helical" evidence="1">
    <location>
        <begin position="146"/>
        <end position="164"/>
    </location>
</feature>
<reference evidence="2 3" key="1">
    <citation type="submission" date="2024-02" db="EMBL/GenBank/DDBJ databases">
        <authorList>
            <person name="Chen Y."/>
            <person name="Shah S."/>
            <person name="Dougan E. K."/>
            <person name="Thang M."/>
            <person name="Chan C."/>
        </authorList>
    </citation>
    <scope>NUCLEOTIDE SEQUENCE [LARGE SCALE GENOMIC DNA]</scope>
</reference>
<proteinExistence type="predicted"/>
<gene>
    <name evidence="2" type="ORF">CCMP2556_LOCUS11041</name>
</gene>
<keyword evidence="1" id="KW-0812">Transmembrane</keyword>
<comment type="caution">
    <text evidence="2">The sequence shown here is derived from an EMBL/GenBank/DDBJ whole genome shotgun (WGS) entry which is preliminary data.</text>
</comment>
<feature type="transmembrane region" description="Helical" evidence="1">
    <location>
        <begin position="191"/>
        <end position="215"/>
    </location>
</feature>
<feature type="transmembrane region" description="Helical" evidence="1">
    <location>
        <begin position="89"/>
        <end position="111"/>
    </location>
</feature>
<name>A0ABP0JET4_9DINO</name>
<protein>
    <submittedName>
        <fullName evidence="2">Uncharacterized protein</fullName>
    </submittedName>
</protein>
<organism evidence="2 3">
    <name type="scientific">Durusdinium trenchii</name>
    <dbReference type="NCBI Taxonomy" id="1381693"/>
    <lineage>
        <taxon>Eukaryota</taxon>
        <taxon>Sar</taxon>
        <taxon>Alveolata</taxon>
        <taxon>Dinophyceae</taxon>
        <taxon>Suessiales</taxon>
        <taxon>Symbiodiniaceae</taxon>
        <taxon>Durusdinium</taxon>
    </lineage>
</organism>
<keyword evidence="3" id="KW-1185">Reference proteome</keyword>
<sequence>MDSMSVHGIHAILATWFVVVFFHHLHTKKEDILFMFDRLQENFRCFLGHWIVSKKLDGSDADMSSPMESMKRKLLEEEMNSIRIANFAVVAKPFLHITWFSILGQIIRAAYQLNSLHYMWVATCTLTYAVLWEAEHRPFTPDRSRYVCIFLHFAVIFGNMACFAEDWDKMICTHAAHVLFHLNLATIMSDLWSSIPLSLCFCASTVLCYISVYGWASISNEFMMLQFFQLVAFMVIPGLIQAMAQQRIDMALQSKGDNLMITGFRRVIKGLCDGDLLLDSDFRVCGSATCLQRLLGTQAEFVGLPLCDWMEAESQQPFVDFIAASSAEGHDASAPRCLRVAFKAGEGASVSVDLFHVAIPDLQVPGGKHHLLALAEDARPLPDAEVEDCPASQRSGLERPARDEAGDLAASLTSVSADCIQAFKELVELNLFLDPYQHGREDDSLLDDVLEAHFKFQRQETTPHIGRGMPTLRRFVHPRDWEMVDQYLEQVVSRVRTSPTVERFPALDLGPLLLRLPGEAKSYIYAKCVTVSLGSEGVEEEDKSDARAQPVERSSRLRIHLQVSEFYTGEA</sequence>
<feature type="transmembrane region" description="Helical" evidence="1">
    <location>
        <begin position="117"/>
        <end position="134"/>
    </location>
</feature>